<dbReference type="EMBL" id="KE145371">
    <property type="protein sequence ID" value="EPE26141.1"/>
    <property type="molecule type" value="Genomic_DNA"/>
</dbReference>
<dbReference type="AlphaFoldDB" id="S3D262"/>
<reference evidence="1 2" key="1">
    <citation type="journal article" date="2013" name="BMC Genomics">
        <title>Genomics-driven discovery of the pneumocandin biosynthetic gene cluster in the fungus Glarea lozoyensis.</title>
        <authorList>
            <person name="Chen L."/>
            <person name="Yue Q."/>
            <person name="Zhang X."/>
            <person name="Xiang M."/>
            <person name="Wang C."/>
            <person name="Li S."/>
            <person name="Che Y."/>
            <person name="Ortiz-Lopez F.J."/>
            <person name="Bills G.F."/>
            <person name="Liu X."/>
            <person name="An Z."/>
        </authorList>
    </citation>
    <scope>NUCLEOTIDE SEQUENCE [LARGE SCALE GENOMIC DNA]</scope>
    <source>
        <strain evidence="2">ATCC 20868 / MF5171</strain>
    </source>
</reference>
<dbReference type="HOGENOM" id="CLU_723714_0_0_1"/>
<gene>
    <name evidence="1" type="ORF">GLAREA_02053</name>
</gene>
<dbReference type="RefSeq" id="XP_008087460.1">
    <property type="nucleotide sequence ID" value="XM_008089269.1"/>
</dbReference>
<organism evidence="1 2">
    <name type="scientific">Glarea lozoyensis (strain ATCC 20868 / MF5171)</name>
    <dbReference type="NCBI Taxonomy" id="1116229"/>
    <lineage>
        <taxon>Eukaryota</taxon>
        <taxon>Fungi</taxon>
        <taxon>Dikarya</taxon>
        <taxon>Ascomycota</taxon>
        <taxon>Pezizomycotina</taxon>
        <taxon>Leotiomycetes</taxon>
        <taxon>Helotiales</taxon>
        <taxon>Helotiaceae</taxon>
        <taxon>Glarea</taxon>
    </lineage>
</organism>
<dbReference type="GeneID" id="19461111"/>
<proteinExistence type="predicted"/>
<name>S3D262_GLAL2</name>
<keyword evidence="2" id="KW-1185">Reference proteome</keyword>
<sequence>MGSLPAVVQRPAVYNNGYGDFIFNTRMRRSQTQAQVLPIRHSKELGNKVVPSLDNVKSLNTKRTDAFEFFKLPLEIRKRIYEMLLGPLWVRNDSQDKWRIPLNVIRKQGSAENRFPFSPHPEFNTSYCWDCITSDTWIDPFKTSDTPPGEAYFNWLRRISHTSCSFRQEFAEVFWCRTSLTLESYGHNFLHLENVLRDRPSISRGIKYLYIAMEYMLEDIEGKVDTDGFIQQLRRLSLFLSLEKLMIVLGAPESALDELALGEGKYKVLNGIREFNVSKEFTIWLYIDPTISDSMTKSEKEFRDSDNYLSPLTIKYERILENRFSPVSLHPAELSEEEKYLKERAKGF</sequence>
<protein>
    <submittedName>
        <fullName evidence="1">Uncharacterized protein</fullName>
    </submittedName>
</protein>
<evidence type="ECO:0000313" key="1">
    <source>
        <dbReference type="EMBL" id="EPE26141.1"/>
    </source>
</evidence>
<evidence type="ECO:0000313" key="2">
    <source>
        <dbReference type="Proteomes" id="UP000016922"/>
    </source>
</evidence>
<dbReference type="OrthoDB" id="3551384at2759"/>
<dbReference type="KEGG" id="glz:GLAREA_02053"/>
<dbReference type="Proteomes" id="UP000016922">
    <property type="component" value="Unassembled WGS sequence"/>
</dbReference>
<accession>S3D262</accession>